<dbReference type="InterPro" id="IPR016181">
    <property type="entry name" value="Acyl_CoA_acyltransferase"/>
</dbReference>
<dbReference type="RefSeq" id="WP_241039955.1">
    <property type="nucleotide sequence ID" value="NZ_BAAAJF010000021.1"/>
</dbReference>
<evidence type="ECO:0000256" key="1">
    <source>
        <dbReference type="ARBA" id="ARBA00022679"/>
    </source>
</evidence>
<sequence length="179" mass="20222">MTEQTSAARARRLSAIAGQTVVLRPATAAHVPIFLEILEHPEIEKWWGGYDLERVRRELLGPHSYAIELAGETTGLIIYREELDPDHRYAAIDLALHPDHQNQGLGCDAMRAMARFLFRHRDHHRVVIDPAVDNARAIRSCERAGFRRVGVMRAYERSADGGWHDGLLMDLLQEDLPGA</sequence>
<comment type="caution">
    <text evidence="5">The sequence shown here is derived from an EMBL/GenBank/DDBJ whole genome shotgun (WGS) entry which is preliminary data.</text>
</comment>
<evidence type="ECO:0000313" key="6">
    <source>
        <dbReference type="Proteomes" id="UP001299970"/>
    </source>
</evidence>
<dbReference type="InterPro" id="IPR051531">
    <property type="entry name" value="N-acetyltransferase"/>
</dbReference>
<dbReference type="EMBL" id="JAKXMK010000024">
    <property type="protein sequence ID" value="MCH6169314.1"/>
    <property type="molecule type" value="Genomic_DNA"/>
</dbReference>
<keyword evidence="2" id="KW-0012">Acyltransferase</keyword>
<protein>
    <submittedName>
        <fullName evidence="5">GNAT family N-acetyltransferase</fullName>
    </submittedName>
</protein>
<feature type="domain" description="N-acetyltransferase" evidence="4">
    <location>
        <begin position="21"/>
        <end position="174"/>
    </location>
</feature>
<proteinExistence type="inferred from homology"/>
<dbReference type="PANTHER" id="PTHR43792">
    <property type="entry name" value="GNAT FAMILY, PUTATIVE (AFU_ORTHOLOGUE AFUA_3G00765)-RELATED-RELATED"/>
    <property type="match status" value="1"/>
</dbReference>
<evidence type="ECO:0000259" key="4">
    <source>
        <dbReference type="PROSITE" id="PS51186"/>
    </source>
</evidence>
<evidence type="ECO:0000256" key="2">
    <source>
        <dbReference type="ARBA" id="ARBA00023315"/>
    </source>
</evidence>
<gene>
    <name evidence="5" type="ORF">MMF94_26755</name>
</gene>
<evidence type="ECO:0000256" key="3">
    <source>
        <dbReference type="ARBA" id="ARBA00038502"/>
    </source>
</evidence>
<dbReference type="Gene3D" id="3.40.630.30">
    <property type="match status" value="1"/>
</dbReference>
<dbReference type="PROSITE" id="PS51186">
    <property type="entry name" value="GNAT"/>
    <property type="match status" value="1"/>
</dbReference>
<evidence type="ECO:0000313" key="5">
    <source>
        <dbReference type="EMBL" id="MCH6169314.1"/>
    </source>
</evidence>
<reference evidence="5 6" key="1">
    <citation type="submission" date="2022-03" db="EMBL/GenBank/DDBJ databases">
        <title>Pseudonocardia alaer sp. nov., a novel actinomycete isolated from reed forest soil.</title>
        <authorList>
            <person name="Wang L."/>
        </authorList>
    </citation>
    <scope>NUCLEOTIDE SEQUENCE [LARGE SCALE GENOMIC DNA]</scope>
    <source>
        <strain evidence="5 6">Y-16303</strain>
    </source>
</reference>
<dbReference type="SUPFAM" id="SSF55729">
    <property type="entry name" value="Acyl-CoA N-acyltransferases (Nat)"/>
    <property type="match status" value="1"/>
</dbReference>
<dbReference type="Proteomes" id="UP001299970">
    <property type="component" value="Unassembled WGS sequence"/>
</dbReference>
<keyword evidence="1" id="KW-0808">Transferase</keyword>
<organism evidence="5 6">
    <name type="scientific">Pseudonocardia alaniniphila</name>
    <dbReference type="NCBI Taxonomy" id="75291"/>
    <lineage>
        <taxon>Bacteria</taxon>
        <taxon>Bacillati</taxon>
        <taxon>Actinomycetota</taxon>
        <taxon>Actinomycetes</taxon>
        <taxon>Pseudonocardiales</taxon>
        <taxon>Pseudonocardiaceae</taxon>
        <taxon>Pseudonocardia</taxon>
    </lineage>
</organism>
<comment type="similarity">
    <text evidence="3">Belongs to the acetyltransferase family. RimJ subfamily.</text>
</comment>
<dbReference type="InterPro" id="IPR000182">
    <property type="entry name" value="GNAT_dom"/>
</dbReference>
<dbReference type="Pfam" id="PF13302">
    <property type="entry name" value="Acetyltransf_3"/>
    <property type="match status" value="1"/>
</dbReference>
<keyword evidence="6" id="KW-1185">Reference proteome</keyword>
<dbReference type="PANTHER" id="PTHR43792:SF8">
    <property type="entry name" value="[RIBOSOMAL PROTEIN US5]-ALANINE N-ACETYLTRANSFERASE"/>
    <property type="match status" value="1"/>
</dbReference>
<dbReference type="CDD" id="cd04301">
    <property type="entry name" value="NAT_SF"/>
    <property type="match status" value="1"/>
</dbReference>
<name>A0ABS9TL95_9PSEU</name>
<accession>A0ABS9TL95</accession>